<dbReference type="GO" id="GO:0005737">
    <property type="term" value="C:cytoplasm"/>
    <property type="evidence" value="ECO:0007669"/>
    <property type="project" value="TreeGrafter"/>
</dbReference>
<dbReference type="SMART" id="SM00166">
    <property type="entry name" value="UBX"/>
    <property type="match status" value="1"/>
</dbReference>
<evidence type="ECO:0000259" key="2">
    <source>
        <dbReference type="PROSITE" id="PS50033"/>
    </source>
</evidence>
<feature type="domain" description="UBX" evidence="2">
    <location>
        <begin position="564"/>
        <end position="640"/>
    </location>
</feature>
<dbReference type="PANTHER" id="PTHR46467">
    <property type="entry name" value="TETHER CONTAINING UBX DOMAIN FOR GLUT4"/>
    <property type="match status" value="1"/>
</dbReference>
<dbReference type="Ensembl" id="ENSCPGT00000023985.1">
    <property type="protein sequence ID" value="ENSCPGP00000021918.1"/>
    <property type="gene ID" value="ENSCPGG00000015256.1"/>
</dbReference>
<dbReference type="CDD" id="cd16118">
    <property type="entry name" value="UBX2_UBXN9"/>
    <property type="match status" value="1"/>
</dbReference>
<dbReference type="FunFam" id="3.10.20.90:FF:000204">
    <property type="entry name" value="tether containing UBX domain for GLUT4"/>
    <property type="match status" value="1"/>
</dbReference>
<dbReference type="PANTHER" id="PTHR46467:SF1">
    <property type="entry name" value="TETHER CONTAINING UBX DOMAIN FOR GLUT4"/>
    <property type="match status" value="1"/>
</dbReference>
<feature type="compositionally biased region" description="Polar residues" evidence="1">
    <location>
        <begin position="461"/>
        <end position="470"/>
    </location>
</feature>
<accession>A0A8C3KEL7</accession>
<name>A0A8C3KEL7_9CHAR</name>
<dbReference type="GO" id="GO:0005634">
    <property type="term" value="C:nucleus"/>
    <property type="evidence" value="ECO:0007669"/>
    <property type="project" value="TreeGrafter"/>
</dbReference>
<feature type="compositionally biased region" description="Basic and acidic residues" evidence="1">
    <location>
        <begin position="736"/>
        <end position="747"/>
    </location>
</feature>
<protein>
    <submittedName>
        <fullName evidence="3">ASPSCR1 tether for SLC2A4, UBX domain containing</fullName>
    </submittedName>
</protein>
<dbReference type="CDD" id="cd16105">
    <property type="entry name" value="Ubl_ASPSCR1_like"/>
    <property type="match status" value="1"/>
</dbReference>
<feature type="compositionally biased region" description="Basic and acidic residues" evidence="1">
    <location>
        <begin position="54"/>
        <end position="64"/>
    </location>
</feature>
<dbReference type="Gene3D" id="3.10.20.90">
    <property type="entry name" value="Phosphatidylinositol 3-kinase Catalytic Subunit, Chain A, domain 1"/>
    <property type="match status" value="2"/>
</dbReference>
<dbReference type="Pfam" id="PF11470">
    <property type="entry name" value="TUG-UBL1"/>
    <property type="match status" value="1"/>
</dbReference>
<evidence type="ECO:0000256" key="1">
    <source>
        <dbReference type="SAM" id="MobiDB-lite"/>
    </source>
</evidence>
<keyword evidence="4" id="KW-1185">Reference proteome</keyword>
<feature type="region of interest" description="Disordered" evidence="1">
    <location>
        <begin position="48"/>
        <end position="179"/>
    </location>
</feature>
<feature type="region of interest" description="Disordered" evidence="1">
    <location>
        <begin position="410"/>
        <end position="493"/>
    </location>
</feature>
<dbReference type="Proteomes" id="UP000694419">
    <property type="component" value="Unplaced"/>
</dbReference>
<dbReference type="AlphaFoldDB" id="A0A8C3KEL7"/>
<dbReference type="GO" id="GO:0012506">
    <property type="term" value="C:vesicle membrane"/>
    <property type="evidence" value="ECO:0007669"/>
    <property type="project" value="TreeGrafter"/>
</dbReference>
<sequence>MAFTFCPGAPSLHARMGVLGVTRPCPHRQVEARASTCRFLAINATKIHKTRGPASRDRGWRLRSPDPSPQRPRGGPGLPRYRRLWGSPPSRTDRVPGPAPPPLAPLPAILRSPPLSLPPRAGGGTVRPPRSQCRSGGQPASALTAPCSARRGPAGRGAACGRPVPGPSSAPAARGPAGGQMMAAAGGGGAAVSVLAPSGRRVTVRVGPGTVLLQILEEVCRKQGGSPAEYGLKFQRSVLDLSLQWRFARLPNNAKLEMVPVSNRAGAGNTVRIALQLDDGSRLQDTFVCQQTLWELLNHFPKIREFMEQQGESSPVCIYMRDEVSGKDALEKTTLKSLGLTGGSAIIRVVMKKCSSSGQEEAVGATVRGNEPTVGPGSVEGAVDVPLPQANTFPKNLDHEDVAMSLNSCTDKQDSIRESPASLEEPWPSSEPESTPFVPFSGDGQRLGDSSVAAPSLGLDTPSSKLPTTFSSPGGPSKPKKSKNSQELQKEQEQLVEREPLVCHLDLLEPLPAGPEELPDEFFEVTVDDVRKRLAQLQSERKRLEEAPLMTKSLREAQLKEKLERYPKVVLRIRFPDRHVLQGFFHPSETVGVLRDFVRSHLADADLPFYLFIAPPRIILNDESLTLFEAKLFPTAVVHFGSEECRDCYLKSDLLSSAVSPSAADLLVARCLSKSLVPSASSSLESVVPSLSEPEVGSDKKPDEQPEPASAREAPRVLRRAPGKVPKWLKLPGITKSEESSHSELPRKAGSSGPNVEDSL</sequence>
<dbReference type="PROSITE" id="PS50033">
    <property type="entry name" value="UBX"/>
    <property type="match status" value="1"/>
</dbReference>
<dbReference type="GO" id="GO:0042593">
    <property type="term" value="P:glucose homeostasis"/>
    <property type="evidence" value="ECO:0007669"/>
    <property type="project" value="TreeGrafter"/>
</dbReference>
<feature type="region of interest" description="Disordered" evidence="1">
    <location>
        <begin position="360"/>
        <end position="395"/>
    </location>
</feature>
<proteinExistence type="predicted"/>
<dbReference type="CDD" id="cd17075">
    <property type="entry name" value="UBX1_UBXN9"/>
    <property type="match status" value="1"/>
</dbReference>
<dbReference type="SUPFAM" id="SSF54236">
    <property type="entry name" value="Ubiquitin-like"/>
    <property type="match status" value="2"/>
</dbReference>
<reference evidence="3" key="1">
    <citation type="submission" date="2025-08" db="UniProtKB">
        <authorList>
            <consortium name="Ensembl"/>
        </authorList>
    </citation>
    <scope>IDENTIFICATION</scope>
</reference>
<evidence type="ECO:0000313" key="3">
    <source>
        <dbReference type="Ensembl" id="ENSCPGP00000021918.1"/>
    </source>
</evidence>
<feature type="region of interest" description="Disordered" evidence="1">
    <location>
        <begin position="688"/>
        <end position="760"/>
    </location>
</feature>
<dbReference type="Pfam" id="PF00789">
    <property type="entry name" value="UBX"/>
    <property type="match status" value="1"/>
</dbReference>
<reference evidence="3" key="2">
    <citation type="submission" date="2025-09" db="UniProtKB">
        <authorList>
            <consortium name="Ensembl"/>
        </authorList>
    </citation>
    <scope>IDENTIFICATION</scope>
</reference>
<feature type="compositionally biased region" description="Low complexity" evidence="1">
    <location>
        <begin position="106"/>
        <end position="120"/>
    </location>
</feature>
<feature type="compositionally biased region" description="Low complexity" evidence="1">
    <location>
        <begin position="418"/>
        <end position="436"/>
    </location>
</feature>
<dbReference type="GO" id="GO:0006886">
    <property type="term" value="P:intracellular protein transport"/>
    <property type="evidence" value="ECO:0007669"/>
    <property type="project" value="TreeGrafter"/>
</dbReference>
<dbReference type="InterPro" id="IPR021569">
    <property type="entry name" value="TUG-UBL1"/>
</dbReference>
<evidence type="ECO:0000313" key="4">
    <source>
        <dbReference type="Proteomes" id="UP000694419"/>
    </source>
</evidence>
<organism evidence="3 4">
    <name type="scientific">Calidris pygmaea</name>
    <name type="common">Spoon-billed sandpiper</name>
    <dbReference type="NCBI Taxonomy" id="425635"/>
    <lineage>
        <taxon>Eukaryota</taxon>
        <taxon>Metazoa</taxon>
        <taxon>Chordata</taxon>
        <taxon>Craniata</taxon>
        <taxon>Vertebrata</taxon>
        <taxon>Euteleostomi</taxon>
        <taxon>Archelosauria</taxon>
        <taxon>Archosauria</taxon>
        <taxon>Dinosauria</taxon>
        <taxon>Saurischia</taxon>
        <taxon>Theropoda</taxon>
        <taxon>Coelurosauria</taxon>
        <taxon>Aves</taxon>
        <taxon>Neognathae</taxon>
        <taxon>Neoaves</taxon>
        <taxon>Charadriiformes</taxon>
        <taxon>Scolopacidae</taxon>
        <taxon>Calidris</taxon>
    </lineage>
</organism>
<dbReference type="InterPro" id="IPR059238">
    <property type="entry name" value="UBX1_UBXN9"/>
</dbReference>
<dbReference type="InterPro" id="IPR001012">
    <property type="entry name" value="UBX_dom"/>
</dbReference>
<dbReference type="InterPro" id="IPR029071">
    <property type="entry name" value="Ubiquitin-like_domsf"/>
</dbReference>
<feature type="compositionally biased region" description="Low complexity" evidence="1">
    <location>
        <begin position="145"/>
        <end position="179"/>
    </location>
</feature>